<dbReference type="EMBL" id="UFXW01000004">
    <property type="protein sequence ID" value="STC73645.1"/>
    <property type="molecule type" value="Genomic_DNA"/>
</dbReference>
<dbReference type="AlphaFoldDB" id="A0A376CRA2"/>
<sequence>MHKYGLALNTVINEGGWQVIKEGGTTAHTTINQKGKLQVNAGGKASDVTPEHGRCTGYQHSCNRHRHKPPGSILRCGG</sequence>
<evidence type="ECO:0000313" key="2">
    <source>
        <dbReference type="Proteomes" id="UP000254647"/>
    </source>
</evidence>
<gene>
    <name evidence="1" type="primary">flu_3</name>
    <name evidence="1" type="ORF">NCTC10767_00225</name>
</gene>
<dbReference type="InterPro" id="IPR012332">
    <property type="entry name" value="Autotransporter_pectin_lyase_C"/>
</dbReference>
<dbReference type="InterPro" id="IPR030930">
    <property type="entry name" value="AIDA"/>
</dbReference>
<proteinExistence type="predicted"/>
<name>A0A376CRA2_ECOLX</name>
<dbReference type="Proteomes" id="UP000254647">
    <property type="component" value="Unassembled WGS sequence"/>
</dbReference>
<evidence type="ECO:0000313" key="1">
    <source>
        <dbReference type="EMBL" id="STC73645.1"/>
    </source>
</evidence>
<protein>
    <submittedName>
        <fullName evidence="1">Antigen 43</fullName>
    </submittedName>
</protein>
<dbReference type="Gene3D" id="2.160.20.20">
    <property type="match status" value="1"/>
</dbReference>
<dbReference type="NCBIfam" id="TIGR04415">
    <property type="entry name" value="O_hepto_targRPT"/>
    <property type="match status" value="1"/>
</dbReference>
<organism evidence="1 2">
    <name type="scientific">Escherichia coli</name>
    <dbReference type="NCBI Taxonomy" id="562"/>
    <lineage>
        <taxon>Bacteria</taxon>
        <taxon>Pseudomonadati</taxon>
        <taxon>Pseudomonadota</taxon>
        <taxon>Gammaproteobacteria</taxon>
        <taxon>Enterobacterales</taxon>
        <taxon>Enterobacteriaceae</taxon>
        <taxon>Escherichia</taxon>
    </lineage>
</organism>
<dbReference type="Pfam" id="PF16168">
    <property type="entry name" value="AIDA"/>
    <property type="match status" value="1"/>
</dbReference>
<reference evidence="1 2" key="1">
    <citation type="submission" date="2018-06" db="EMBL/GenBank/DDBJ databases">
        <authorList>
            <consortium name="Pathogen Informatics"/>
            <person name="Doyle S."/>
        </authorList>
    </citation>
    <scope>NUCLEOTIDE SEQUENCE [LARGE SCALE GENOMIC DNA]</scope>
    <source>
        <strain evidence="1 2">NCTC10767</strain>
    </source>
</reference>
<accession>A0A376CRA2</accession>